<gene>
    <name evidence="1" type="ORF">BST25_20415</name>
</gene>
<organism evidence="1 2">
    <name type="scientific">Mycobacterium heidelbergense</name>
    <dbReference type="NCBI Taxonomy" id="53376"/>
    <lineage>
        <taxon>Bacteria</taxon>
        <taxon>Bacillati</taxon>
        <taxon>Actinomycetota</taxon>
        <taxon>Actinomycetes</taxon>
        <taxon>Mycobacteriales</taxon>
        <taxon>Mycobacteriaceae</taxon>
        <taxon>Mycobacterium</taxon>
        <taxon>Mycobacterium simiae complex</taxon>
    </lineage>
</organism>
<accession>A0A1X0DCQ5</accession>
<reference evidence="1 2" key="1">
    <citation type="submission" date="2017-02" db="EMBL/GenBank/DDBJ databases">
        <title>The new phylogeny of genus Mycobacterium.</title>
        <authorList>
            <person name="Tortoli E."/>
            <person name="Trovato A."/>
            <person name="Cirillo D.M."/>
        </authorList>
    </citation>
    <scope>NUCLEOTIDE SEQUENCE [LARGE SCALE GENOMIC DNA]</scope>
    <source>
        <strain evidence="1 2">DSM 44471</strain>
    </source>
</reference>
<evidence type="ECO:0000313" key="1">
    <source>
        <dbReference type="EMBL" id="ORA69959.1"/>
    </source>
</evidence>
<dbReference type="STRING" id="53376.BST25_20415"/>
<proteinExistence type="predicted"/>
<protein>
    <submittedName>
        <fullName evidence="1">Uncharacterized protein</fullName>
    </submittedName>
</protein>
<sequence length="357" mass="36493">MTGQGHRTFADELARFAAGRGDPRVTAIAERAAAPLRVAVRGRPGVGRGTVARALGRAGIASGISITTDAADVVAYVTAEVVKPEDGAAIAAGRPVVAVLNKADLAGSLSGRAGDGPIAAARQRCAEFSALVGVPMEPMIGLLAVAALDDLDGALWAALRALADDPGGATCLDGSYAGFLAADIPVPTESRLRLLDTLDLFGTALGIAAVRRGGTPAQVRALLRRTSGVDAVLARVCVAGAEVRYRRVLAAVAELEALAVCHDEIAGTIGGFLSRDDTVVARMAAAVDLAEAAGLDPAGLDGDGPDAHLPRAVRWQRYSRERVGPVSDLHRACGADIARGSLRLWSRARASAPGVSR</sequence>
<keyword evidence="2" id="KW-1185">Reference proteome</keyword>
<dbReference type="EMBL" id="MVHR01000041">
    <property type="protein sequence ID" value="ORA69959.1"/>
    <property type="molecule type" value="Genomic_DNA"/>
</dbReference>
<dbReference type="RefSeq" id="WP_083076575.1">
    <property type="nucleotide sequence ID" value="NZ_AP022615.1"/>
</dbReference>
<dbReference type="OrthoDB" id="4641839at2"/>
<name>A0A1X0DCQ5_MYCHE</name>
<dbReference type="Proteomes" id="UP000192566">
    <property type="component" value="Unassembled WGS sequence"/>
</dbReference>
<dbReference type="AlphaFoldDB" id="A0A1X0DCQ5"/>
<comment type="caution">
    <text evidence="1">The sequence shown here is derived from an EMBL/GenBank/DDBJ whole genome shotgun (WGS) entry which is preliminary data.</text>
</comment>
<evidence type="ECO:0000313" key="2">
    <source>
        <dbReference type="Proteomes" id="UP000192566"/>
    </source>
</evidence>